<evidence type="ECO:0000313" key="5">
    <source>
        <dbReference type="EMBL" id="KAJ5177145.1"/>
    </source>
</evidence>
<feature type="region of interest" description="Disordered" evidence="2">
    <location>
        <begin position="1"/>
        <end position="33"/>
    </location>
</feature>
<dbReference type="InterPro" id="IPR036322">
    <property type="entry name" value="WD40_repeat_dom_sf"/>
</dbReference>
<feature type="domain" description="GPI inositol-deacylase winged helix" evidence="3">
    <location>
        <begin position="646"/>
        <end position="718"/>
    </location>
</feature>
<dbReference type="InterPro" id="IPR027417">
    <property type="entry name" value="P-loop_NTPase"/>
</dbReference>
<dbReference type="Pfam" id="PF24883">
    <property type="entry name" value="NPHP3_N"/>
    <property type="match status" value="1"/>
</dbReference>
<feature type="compositionally biased region" description="Basic residues" evidence="2">
    <location>
        <begin position="1"/>
        <end position="10"/>
    </location>
</feature>
<keyword evidence="1" id="KW-0677">Repeat</keyword>
<dbReference type="GO" id="GO:0017000">
    <property type="term" value="P:antibiotic biosynthetic process"/>
    <property type="evidence" value="ECO:0007669"/>
    <property type="project" value="UniProtKB-ARBA"/>
</dbReference>
<keyword evidence="6" id="KW-1185">Reference proteome</keyword>
<reference evidence="5" key="2">
    <citation type="journal article" date="2023" name="IMA Fungus">
        <title>Comparative genomic study of the Penicillium genus elucidates a diverse pangenome and 15 lateral gene transfer events.</title>
        <authorList>
            <person name="Petersen C."/>
            <person name="Sorensen T."/>
            <person name="Nielsen M.R."/>
            <person name="Sondergaard T.E."/>
            <person name="Sorensen J.L."/>
            <person name="Fitzpatrick D.A."/>
            <person name="Frisvad J.C."/>
            <person name="Nielsen K.L."/>
        </authorList>
    </citation>
    <scope>NUCLEOTIDE SEQUENCE</scope>
    <source>
        <strain evidence="5">IBT 26290</strain>
    </source>
</reference>
<reference evidence="5" key="1">
    <citation type="submission" date="2022-11" db="EMBL/GenBank/DDBJ databases">
        <authorList>
            <person name="Petersen C."/>
        </authorList>
    </citation>
    <scope>NUCLEOTIDE SEQUENCE</scope>
    <source>
        <strain evidence="5">IBT 26290</strain>
    </source>
</reference>
<dbReference type="Gene3D" id="2.130.10.10">
    <property type="entry name" value="YVTN repeat-like/Quinoprotein amine dehydrogenase"/>
    <property type="match status" value="3"/>
</dbReference>
<comment type="caution">
    <text evidence="5">The sequence shown here is derived from an EMBL/GenBank/DDBJ whole genome shotgun (WGS) entry which is preliminary data.</text>
</comment>
<feature type="domain" description="Nephrocystin 3-like N-terminal" evidence="4">
    <location>
        <begin position="372"/>
        <end position="535"/>
    </location>
</feature>
<dbReference type="InterPro" id="IPR001680">
    <property type="entry name" value="WD40_rpt"/>
</dbReference>
<dbReference type="SUPFAM" id="SSF52540">
    <property type="entry name" value="P-loop containing nucleoside triphosphate hydrolases"/>
    <property type="match status" value="1"/>
</dbReference>
<dbReference type="SUPFAM" id="SSF53474">
    <property type="entry name" value="alpha/beta-Hydrolases"/>
    <property type="match status" value="1"/>
</dbReference>
<dbReference type="SMART" id="SM00320">
    <property type="entry name" value="WD40"/>
    <property type="match status" value="6"/>
</dbReference>
<feature type="compositionally biased region" description="Basic and acidic residues" evidence="2">
    <location>
        <begin position="11"/>
        <end position="23"/>
    </location>
</feature>
<dbReference type="Gene3D" id="3.40.50.300">
    <property type="entry name" value="P-loop containing nucleotide triphosphate hydrolases"/>
    <property type="match status" value="1"/>
</dbReference>
<dbReference type="InterPro" id="IPR029058">
    <property type="entry name" value="AB_hydrolase_fold"/>
</dbReference>
<evidence type="ECO:0000259" key="3">
    <source>
        <dbReference type="Pfam" id="PF22939"/>
    </source>
</evidence>
<organism evidence="5 6">
    <name type="scientific">Penicillium canariense</name>
    <dbReference type="NCBI Taxonomy" id="189055"/>
    <lineage>
        <taxon>Eukaryota</taxon>
        <taxon>Fungi</taxon>
        <taxon>Dikarya</taxon>
        <taxon>Ascomycota</taxon>
        <taxon>Pezizomycotina</taxon>
        <taxon>Eurotiomycetes</taxon>
        <taxon>Eurotiomycetidae</taxon>
        <taxon>Eurotiales</taxon>
        <taxon>Aspergillaceae</taxon>
        <taxon>Penicillium</taxon>
    </lineage>
</organism>
<evidence type="ECO:0008006" key="7">
    <source>
        <dbReference type="Google" id="ProtNLM"/>
    </source>
</evidence>
<proteinExistence type="predicted"/>
<dbReference type="GO" id="GO:0072330">
    <property type="term" value="P:monocarboxylic acid biosynthetic process"/>
    <property type="evidence" value="ECO:0007669"/>
    <property type="project" value="UniProtKB-ARBA"/>
</dbReference>
<accession>A0A9W9IK51</accession>
<evidence type="ECO:0000256" key="2">
    <source>
        <dbReference type="SAM" id="MobiDB-lite"/>
    </source>
</evidence>
<name>A0A9W9IK51_9EURO</name>
<dbReference type="GeneID" id="81424323"/>
<gene>
    <name evidence="5" type="ORF">N7482_003022</name>
</gene>
<dbReference type="EMBL" id="JAPQKN010000001">
    <property type="protein sequence ID" value="KAJ5177145.1"/>
    <property type="molecule type" value="Genomic_DNA"/>
</dbReference>
<dbReference type="OrthoDB" id="194358at2759"/>
<dbReference type="RefSeq" id="XP_056548753.1">
    <property type="nucleotide sequence ID" value="XM_056685147.1"/>
</dbReference>
<dbReference type="Proteomes" id="UP001149163">
    <property type="component" value="Unassembled WGS sequence"/>
</dbReference>
<dbReference type="InterPro" id="IPR056884">
    <property type="entry name" value="NPHP3-like_N"/>
</dbReference>
<evidence type="ECO:0000256" key="1">
    <source>
        <dbReference type="ARBA" id="ARBA00022737"/>
    </source>
</evidence>
<protein>
    <recommendedName>
        <fullName evidence="7">NACHT domain-containing protein</fullName>
    </recommendedName>
</protein>
<dbReference type="Pfam" id="PF22939">
    <property type="entry name" value="WHD_GPIID"/>
    <property type="match status" value="1"/>
</dbReference>
<dbReference type="InterPro" id="IPR015943">
    <property type="entry name" value="WD40/YVTN_repeat-like_dom_sf"/>
</dbReference>
<evidence type="ECO:0000259" key="4">
    <source>
        <dbReference type="Pfam" id="PF24883"/>
    </source>
</evidence>
<dbReference type="InterPro" id="IPR054471">
    <property type="entry name" value="GPIID_WHD"/>
</dbReference>
<dbReference type="Gene3D" id="3.40.50.1820">
    <property type="entry name" value="alpha/beta hydrolase"/>
    <property type="match status" value="1"/>
</dbReference>
<sequence>MFSKRFSLRKKSNDEVTQPDRNHNLTSAHPSLRDQIDDKGSIVAEDSLPVQKKGEPDSGPLGLNVVYTPENGHKADIVFVHGLGGSSRWTWSKSRNAELFWPLTFLPLEPDLCLARILSFGYNANFRKTGNASTVVLDFAKELLFDLKYAKDEEKKDLNIGAVPLLFVVHSMGGLIIKEAYMQGQNDPEYENIVKAISAILFLATPHRGTNLADILNQLLQSTHISTSKLYISELSKDSLTLQKLNEQFRHVAPRLDIVSFYETQPTSIGIKGARVMILEKDSSVLGYPGETSKALNADHHGVCKYDSPKDPNYITVRNVLKSIVSRIISTNRANHDLVSNQKGSTDLKTVLAIPEFPDVDYIFFQDQWTEGTNSWFVQEEAYSEWFDSQKPAPYLLWVNGGAATGKSVLSSFVINQLAEQDINCQYFFIRFSDRKKRSLSLLLRSIAYQIAQHMPNFRFKLGELADEGVDLETADPKNIWERIFKSILFKMEQNIPLYWIIDGLDEASDARATIKLFSEIGLSNVPIRILLFSRATSEIALGLRKVPRSVRQGNISVEGHMEDLYAHMQQELSMSGSTDFKDNIVQRIVEGSQNNFLWVRLVVEKLNACHTLGEVERVLQELPSGMEALYDRMALSIAENPSPSARALASTILQCVACSFRTLTVAELSQALGDDRLGMLDFQQSVTDLCGGFVVVDNSGNVTMIHHSAREYLLSEQDRPFSINQAVAHEKLFLGCMRCLMATGLRAKVSRNDKPEFLDYSAMWWPSHLTPISPMRESTFKVLKRFLTSHWVLTWMHALVMTKQLRILIRASKHLSNCSLSRNNALDSAPSGIDYIMEQQLLETWATDFMKIVGRFGTILRRNPEAIYKAIPPFCPQNSAIYQQFGKSEGKSLAVQGISMLDWDDSVARLSFGTFAASISAAGTYIGVLLSSGNVLVYDSSEFEETTNSPIRHGERVYRMAFNRTGTMVVTYGFKTTNVWESSTGRCKASVQNPKSRPQPLAILFTNNDQSLLVATDDRQVRSFNINDPPPTWRLVAELEEPEIEGHFLNSSSYMALNEEESLIAVAYRGHPLSAWEVDGPVHINHCWRAREEVARGEVIEAVWHPHSPEILGLYIEGVAFKWNPYEGNPEEVGTGASKLAISKDGSLFATGDVQGTIKVYATSDFRLLYQLASQDPILGLEFSSSLHRFYDFRGPYGNAWEPNALMRYAERLEKGPDSDNETDSLGQSNTLCTVSSKRVDPITVLAASPLGRFCCCGTEHGVVKLFDIQHGKVSDIHDSKGFLSIEQMIWSHNGQFICFSDSSKNIFIASMSTTDTESNRLTVETMTKVSMKSSTTGPITQLLFHPDSSHVLLSTSTTVFLLAIPSGSVKHSLDLSFDVCKWVFHPHDQSIILGFGPRSITKCDWTLTEINIFRYDGY</sequence>
<dbReference type="PANTHER" id="PTHR10039:SF16">
    <property type="entry name" value="GPI INOSITOL-DEACYLASE"/>
    <property type="match status" value="1"/>
</dbReference>
<evidence type="ECO:0000313" key="6">
    <source>
        <dbReference type="Proteomes" id="UP001149163"/>
    </source>
</evidence>
<dbReference type="SUPFAM" id="SSF50978">
    <property type="entry name" value="WD40 repeat-like"/>
    <property type="match status" value="1"/>
</dbReference>
<dbReference type="PANTHER" id="PTHR10039">
    <property type="entry name" value="AMELOGENIN"/>
    <property type="match status" value="1"/>
</dbReference>